<comment type="similarity">
    <text evidence="3">Belongs to the peptidase M36 family.</text>
</comment>
<keyword evidence="4" id="KW-0964">Secreted</keyword>
<dbReference type="GO" id="GO:0006508">
    <property type="term" value="P:proteolysis"/>
    <property type="evidence" value="ECO:0007669"/>
    <property type="project" value="UniProtKB-KW"/>
</dbReference>
<dbReference type="RefSeq" id="WP_141643307.1">
    <property type="nucleotide sequence ID" value="NZ_VIFM01000053.1"/>
</dbReference>
<dbReference type="EMBL" id="VIFM01000053">
    <property type="protein sequence ID" value="TQF15039.1"/>
    <property type="molecule type" value="Genomic_DNA"/>
</dbReference>
<evidence type="ECO:0000313" key="14">
    <source>
        <dbReference type="Proteomes" id="UP000315369"/>
    </source>
</evidence>
<evidence type="ECO:0000256" key="2">
    <source>
        <dbReference type="ARBA" id="ARBA00004613"/>
    </source>
</evidence>
<keyword evidence="7" id="KW-0378">Hydrolase</keyword>
<dbReference type="Gene3D" id="2.60.120.260">
    <property type="entry name" value="Galactose-binding domain-like"/>
    <property type="match status" value="1"/>
</dbReference>
<accession>A0A540X1B3</accession>
<keyword evidence="5" id="KW-0645">Protease</keyword>
<dbReference type="SUPFAM" id="SSF52025">
    <property type="entry name" value="PA domain"/>
    <property type="match status" value="1"/>
</dbReference>
<evidence type="ECO:0000256" key="7">
    <source>
        <dbReference type="ARBA" id="ARBA00022801"/>
    </source>
</evidence>
<name>A0A540X1B3_9BACT</name>
<organism evidence="13 14">
    <name type="scientific">Myxococcus llanfairpwllgwyngyllgogerychwyrndrobwllllantysiliogogogochensis</name>
    <dbReference type="NCBI Taxonomy" id="2590453"/>
    <lineage>
        <taxon>Bacteria</taxon>
        <taxon>Pseudomonadati</taxon>
        <taxon>Myxococcota</taxon>
        <taxon>Myxococcia</taxon>
        <taxon>Myxococcales</taxon>
        <taxon>Cystobacterineae</taxon>
        <taxon>Myxococcaceae</taxon>
        <taxon>Myxococcus</taxon>
    </lineage>
</organism>
<dbReference type="PANTHER" id="PTHR33478:SF1">
    <property type="entry name" value="EXTRACELLULAR METALLOPROTEINASE MEP"/>
    <property type="match status" value="1"/>
</dbReference>
<dbReference type="OrthoDB" id="8774234at2"/>
<dbReference type="Gene3D" id="3.10.170.10">
    <property type="match status" value="1"/>
</dbReference>
<evidence type="ECO:0000256" key="3">
    <source>
        <dbReference type="ARBA" id="ARBA00006006"/>
    </source>
</evidence>
<keyword evidence="6" id="KW-0479">Metal-binding</keyword>
<gene>
    <name evidence="13" type="ORF">FJV41_15765</name>
</gene>
<dbReference type="InterPro" id="IPR024038">
    <property type="entry name" value="MYXO-CTERM"/>
</dbReference>
<dbReference type="InterPro" id="IPR017756">
    <property type="entry name" value="TM_Gly-Cys-Arg_CS"/>
</dbReference>
<dbReference type="PANTHER" id="PTHR33478">
    <property type="entry name" value="EXTRACELLULAR METALLOPROTEINASE MEP"/>
    <property type="match status" value="1"/>
</dbReference>
<dbReference type="InterPro" id="IPR027268">
    <property type="entry name" value="Peptidase_M4/M1_CTD_sf"/>
</dbReference>
<dbReference type="InterPro" id="IPR046450">
    <property type="entry name" value="PA_dom_sf"/>
</dbReference>
<keyword evidence="14" id="KW-1185">Reference proteome</keyword>
<dbReference type="Gene3D" id="1.10.390.10">
    <property type="entry name" value="Neutral Protease Domain 2"/>
    <property type="match status" value="1"/>
</dbReference>
<dbReference type="Proteomes" id="UP000315369">
    <property type="component" value="Unassembled WGS sequence"/>
</dbReference>
<dbReference type="InterPro" id="IPR001842">
    <property type="entry name" value="Peptidase_M36"/>
</dbReference>
<comment type="cofactor">
    <cofactor evidence="1">
        <name>Zn(2+)</name>
        <dbReference type="ChEBI" id="CHEBI:29105"/>
    </cofactor>
</comment>
<evidence type="ECO:0000256" key="5">
    <source>
        <dbReference type="ARBA" id="ARBA00022670"/>
    </source>
</evidence>
<evidence type="ECO:0000256" key="9">
    <source>
        <dbReference type="ARBA" id="ARBA00023049"/>
    </source>
</evidence>
<dbReference type="CDD" id="cd04818">
    <property type="entry name" value="PA_subtilisin_1"/>
    <property type="match status" value="1"/>
</dbReference>
<evidence type="ECO:0000256" key="6">
    <source>
        <dbReference type="ARBA" id="ARBA00022723"/>
    </source>
</evidence>
<dbReference type="InterPro" id="IPR003137">
    <property type="entry name" value="PA_domain"/>
</dbReference>
<keyword evidence="8" id="KW-0862">Zinc</keyword>
<keyword evidence="9" id="KW-0482">Metalloprotease</keyword>
<proteinExistence type="inferred from homology"/>
<comment type="subcellular location">
    <subcellularLocation>
        <location evidence="2">Secreted</location>
    </subcellularLocation>
</comment>
<dbReference type="NCBIfam" id="TIGR03382">
    <property type="entry name" value="GC_trans_RRR"/>
    <property type="match status" value="1"/>
</dbReference>
<evidence type="ECO:0000256" key="4">
    <source>
        <dbReference type="ARBA" id="ARBA00022525"/>
    </source>
</evidence>
<sequence length="1519" mass="159435">MKTLLRTLAGVVLALAGTRAGASAPPNHDALLEHAPARDAGAMPPEGAFPDARVLHTDSRLGVPTFVWASKPMAGAARPLALRADSAYARMTPATAARAQLDALAPLYGDRSLSQEGVFVASTRRSPLGSSVVTLRQEVGGVEVFRGGVRLLLDSRNVLVAASGHLARDSGQGAKRSARGDSLGATQAAAVAFADLTGQSLDASLLRTTGPASGRYTRYELASYARPLPVSLRLPARIKPVLFELPEGLIPAHYVELNTGVPESSTSDYYAYVIAADDGRVLFRNDLTADAAHSYRVWADATTPYTPFAGPSGNEQIPHPTGTPNGYVPPFVERNLVTLDSAPFSRNDPWLPVDATETTGNNVDAYVDASAPDGFGPGDVRGHISGPATFDYPYSFDLLPYETPQQLQSAVTQLFYVNNWLHDDYYDVGFDEAAGNGQQDNLGRGGLGGDRIKAEAQDYSGVNNANMATPADGASPRMQMYIFTGTQPQLTFEVTAPEEVARPYTFIAAQFSPRFFAASARVVQALDAADAAGPSTTDGCSALTNAAEIAGQIALVDRGTCGLHLKVLLAQAAGATGVIIANSPGQALPAGMGATEGLALPAIGAVMIQSGDAELLRKHLSTGVWVTLAKRSVGDLDGTIDTGIVAHEWGHYISNRLVHDGAGLGNNQGRSMGEGWADFHALLMMVREEDAQVASNPNWTGVFPTGEYATRNMGPDSSYFGIRRVPYSVDFRKNPLTLQHMSNGIPLPSGVAYAFGADGSSNAEYHNAGEVWASMLWECYVALLRDTSRLTFAEAQRRMKSYLVLAYTLTPASPTFLEARDALLAAAYAGDPVDFERFSAAFARRGAGIGAVAPDRASASHAGVVESYRTGPDVMFVSAELTDEGAGEASARTCDADGYLDNGETGVLRITLRGTGSEPLRATSVTVTADSPGVKLANGGQQSFPVVGLFETATVDIPVSLTGAAPRSLIRFAIAYRDANGVVAGDKTATLVARVEQDELPGASAVESVDARYLPWEMTSALGDVSFRVNESSTLERAFLGEAVGRVADFALVSPELQVGQGALSFSFRHRYSFETSGGEYFDGGVIELSEDGGKSWTDIGESIVLNGYTGVLTPYEGNVNPLVGRRAFRGASFAFSQNTWITTNVNLGTRYAGKAVHIRFRIGTDEAVGAAGWFIDSVGFTGLTQTPFTVLTDEQGLCTSGLVRAEAGEGLAVDEHSLVSLHGSGSSELPGVLAYRWEQVAGPVVTLSDAQTATPSFTAPEVIADTTLTFRLTVLNEGLQDRDTVQVLVRQVNQAPVAFAGPAQTVDEGGSVTLQGSGEDPEGDVLVGYRWTQVSGPAVTLTGAETSTPSFTAPAVARGSVELTFQLKVGDGLLESEGATVSVTVRHVALAPTVSAGEDLSTEATSSVTLTASAEDPEQGTLTYAWRQSEGPSVSLKDGATAGASFTAPEVSAPTTLTFIVKVTAESGLSAEDSVTVSVSPKVVPPKESGCSATGTPAMFPLTLLLLALLARRRREAP</sequence>
<dbReference type="Pfam" id="PF02225">
    <property type="entry name" value="PA"/>
    <property type="match status" value="1"/>
</dbReference>
<feature type="domain" description="PA" evidence="12">
    <location>
        <begin position="531"/>
        <end position="615"/>
    </location>
</feature>
<evidence type="ECO:0000313" key="13">
    <source>
        <dbReference type="EMBL" id="TQF15039.1"/>
    </source>
</evidence>
<feature type="signal peptide" evidence="11">
    <location>
        <begin position="1"/>
        <end position="24"/>
    </location>
</feature>
<dbReference type="GO" id="GO:0004222">
    <property type="term" value="F:metalloendopeptidase activity"/>
    <property type="evidence" value="ECO:0007669"/>
    <property type="project" value="InterPro"/>
</dbReference>
<dbReference type="InterPro" id="IPR013783">
    <property type="entry name" value="Ig-like_fold"/>
</dbReference>
<dbReference type="GO" id="GO:0008270">
    <property type="term" value="F:zinc ion binding"/>
    <property type="evidence" value="ECO:0007669"/>
    <property type="project" value="InterPro"/>
</dbReference>
<dbReference type="Gene3D" id="3.50.30.30">
    <property type="match status" value="1"/>
</dbReference>
<protein>
    <submittedName>
        <fullName evidence="13">Aldo/keto reductase</fullName>
    </submittedName>
</protein>
<keyword evidence="10" id="KW-0865">Zymogen</keyword>
<dbReference type="Pfam" id="PF22352">
    <property type="entry name" value="K319L-like_PKD"/>
    <property type="match status" value="3"/>
</dbReference>
<comment type="caution">
    <text evidence="13">The sequence shown here is derived from an EMBL/GenBank/DDBJ whole genome shotgun (WGS) entry which is preliminary data.</text>
</comment>
<dbReference type="Gene3D" id="2.60.40.10">
    <property type="entry name" value="Immunoglobulins"/>
    <property type="match status" value="3"/>
</dbReference>
<dbReference type="SUPFAM" id="SSF55486">
    <property type="entry name" value="Metalloproteases ('zincins'), catalytic domain"/>
    <property type="match status" value="1"/>
</dbReference>
<feature type="chain" id="PRO_5022096278" evidence="11">
    <location>
        <begin position="25"/>
        <end position="1519"/>
    </location>
</feature>
<evidence type="ECO:0000256" key="1">
    <source>
        <dbReference type="ARBA" id="ARBA00001947"/>
    </source>
</evidence>
<dbReference type="Pfam" id="PF02128">
    <property type="entry name" value="Peptidase_M36"/>
    <property type="match status" value="1"/>
</dbReference>
<reference evidence="13 14" key="1">
    <citation type="submission" date="2019-06" db="EMBL/GenBank/DDBJ databases">
        <authorList>
            <person name="Livingstone P."/>
            <person name="Whitworth D."/>
        </authorList>
    </citation>
    <scope>NUCLEOTIDE SEQUENCE [LARGE SCALE GENOMIC DNA]</scope>
    <source>
        <strain evidence="13 14">AM401</strain>
    </source>
</reference>
<evidence type="ECO:0000256" key="8">
    <source>
        <dbReference type="ARBA" id="ARBA00022833"/>
    </source>
</evidence>
<evidence type="ECO:0000259" key="12">
    <source>
        <dbReference type="Pfam" id="PF02225"/>
    </source>
</evidence>
<dbReference type="NCBIfam" id="NF038112">
    <property type="entry name" value="myxo_dep_M36"/>
    <property type="match status" value="1"/>
</dbReference>
<evidence type="ECO:0000256" key="10">
    <source>
        <dbReference type="ARBA" id="ARBA00023145"/>
    </source>
</evidence>
<dbReference type="NCBIfam" id="TIGR03901">
    <property type="entry name" value="MYXO-CTERM"/>
    <property type="match status" value="1"/>
</dbReference>
<evidence type="ECO:0000256" key="11">
    <source>
        <dbReference type="SAM" id="SignalP"/>
    </source>
</evidence>
<dbReference type="GO" id="GO:0005615">
    <property type="term" value="C:extracellular space"/>
    <property type="evidence" value="ECO:0007669"/>
    <property type="project" value="InterPro"/>
</dbReference>
<dbReference type="InterPro" id="IPR050371">
    <property type="entry name" value="Fungal_virulence_M36"/>
</dbReference>
<keyword evidence="11" id="KW-0732">Signal</keyword>